<keyword evidence="9" id="KW-1185">Reference proteome</keyword>
<evidence type="ECO:0000256" key="5">
    <source>
        <dbReference type="ARBA" id="ARBA00023136"/>
    </source>
</evidence>
<feature type="transmembrane region" description="Helical" evidence="6">
    <location>
        <begin position="324"/>
        <end position="346"/>
    </location>
</feature>
<evidence type="ECO:0000259" key="7">
    <source>
        <dbReference type="Pfam" id="PF13906"/>
    </source>
</evidence>
<dbReference type="GO" id="GO:0016020">
    <property type="term" value="C:membrane"/>
    <property type="evidence" value="ECO:0007669"/>
    <property type="project" value="UniProtKB-SubCell"/>
</dbReference>
<proteinExistence type="inferred from homology"/>
<dbReference type="FunFam" id="1.20.1740.10:FF:000010">
    <property type="entry name" value="probable cationic amino acid transporter"/>
    <property type="match status" value="1"/>
</dbReference>
<feature type="transmembrane region" description="Helical" evidence="6">
    <location>
        <begin position="79"/>
        <end position="98"/>
    </location>
</feature>
<feature type="transmembrane region" description="Helical" evidence="6">
    <location>
        <begin position="202"/>
        <end position="224"/>
    </location>
</feature>
<dbReference type="EMBL" id="KK914347">
    <property type="protein sequence ID" value="KDP39651.1"/>
    <property type="molecule type" value="Genomic_DNA"/>
</dbReference>
<keyword evidence="5 6" id="KW-0472">Membrane</keyword>
<name>A0A067KTV3_JATCU</name>
<evidence type="ECO:0000256" key="4">
    <source>
        <dbReference type="ARBA" id="ARBA00022989"/>
    </source>
</evidence>
<dbReference type="OrthoDB" id="3900342at2759"/>
<feature type="transmembrane region" description="Helical" evidence="6">
    <location>
        <begin position="560"/>
        <end position="584"/>
    </location>
</feature>
<evidence type="ECO:0000313" key="8">
    <source>
        <dbReference type="EMBL" id="KDP39651.1"/>
    </source>
</evidence>
<feature type="transmembrane region" description="Helical" evidence="6">
    <location>
        <begin position="110"/>
        <end position="131"/>
    </location>
</feature>
<dbReference type="Pfam" id="PF13906">
    <property type="entry name" value="AA_permease_C"/>
    <property type="match status" value="1"/>
</dbReference>
<keyword evidence="4 6" id="KW-1133">Transmembrane helix</keyword>
<dbReference type="Gene3D" id="1.20.1740.10">
    <property type="entry name" value="Amino acid/polyamine transporter I"/>
    <property type="match status" value="1"/>
</dbReference>
<evidence type="ECO:0000256" key="3">
    <source>
        <dbReference type="ARBA" id="ARBA00022692"/>
    </source>
</evidence>
<dbReference type="Pfam" id="PF13520">
    <property type="entry name" value="AA_permease_2"/>
    <property type="match status" value="1"/>
</dbReference>
<evidence type="ECO:0000256" key="6">
    <source>
        <dbReference type="SAM" id="Phobius"/>
    </source>
</evidence>
<sequence length="638" mass="67863">MGVVVDMRGNGVTKGSWGFSNFIRRKNVDSVLDRRKGGQQLAKKLSAVDLVAIGVGATIGAGVYILVGTVAREQTGPALTISFLIAGIAAALSAFCYAELACRCPSAGSAYHYTYICIGEGAAWLVGWALILEYTIGGSAIARGLTPNLALFFGGEDKLPSYFARHTIPGLGIVVDPSAAVLVLLVTVLLCMGIKESSLAQAIVTTVNVCGMLFIITVGGYLAFKTGWIGYELPGGYFPLGLNGMLAGSGVVFFSFTGFDVVASTAEEVKFPQRDLPLGIGIALSICCVLYMLVSVVVVGLVPYFALDIDTPISSAFASHGMQLAVYIITTGAVFALCSSLMGSLLPQPRMFMAMARDGLLPSFFSEISERTQVPVKSTLVIGFLAAALAFFMDVSQLAGMVSVGTLLAFTSVAVSVLILRYVTPNEVPLPSSLHESFGSLSMQNGDIQGVASQNFKDYVNYCDSSQHLIDNGGRSIAHPLLQKQIIQDEQSQQKRRKIAAWSITAVCVGVLVFTSAASFKLPSLLRFTFCTVGGGLLLCSLIVLACISQDNSRHKFGHTGGFVCPFVPYLPVACILINTYLLVNLGAGTWIRVSIWLLAGELIYLFYGRTHSSLMSAVYVPTAYADEIYRISSGHLV</sequence>
<gene>
    <name evidence="8" type="ORF">JCGZ_02671</name>
</gene>
<feature type="transmembrane region" description="Helical" evidence="6">
    <location>
        <begin position="45"/>
        <end position="67"/>
    </location>
</feature>
<accession>A0A067KTV3</accession>
<feature type="transmembrane region" description="Helical" evidence="6">
    <location>
        <begin position="526"/>
        <end position="548"/>
    </location>
</feature>
<comment type="similarity">
    <text evidence="2">Belongs to the amino acid-polyamine-organocation (APC) superfamily. Cationic amino acid transporter (CAT) (TC 2.A.3.3) family.</text>
</comment>
<feature type="transmembrane region" description="Helical" evidence="6">
    <location>
        <begin position="278"/>
        <end position="304"/>
    </location>
</feature>
<feature type="transmembrane region" description="Helical" evidence="6">
    <location>
        <begin position="168"/>
        <end position="190"/>
    </location>
</feature>
<protein>
    <recommendedName>
        <fullName evidence="7">Cationic amino acid transporter C-terminal domain-containing protein</fullName>
    </recommendedName>
</protein>
<feature type="transmembrane region" description="Helical" evidence="6">
    <location>
        <begin position="244"/>
        <end position="266"/>
    </location>
</feature>
<organism evidence="8 9">
    <name type="scientific">Jatropha curcas</name>
    <name type="common">Barbados nut</name>
    <dbReference type="NCBI Taxonomy" id="180498"/>
    <lineage>
        <taxon>Eukaryota</taxon>
        <taxon>Viridiplantae</taxon>
        <taxon>Streptophyta</taxon>
        <taxon>Embryophyta</taxon>
        <taxon>Tracheophyta</taxon>
        <taxon>Spermatophyta</taxon>
        <taxon>Magnoliopsida</taxon>
        <taxon>eudicotyledons</taxon>
        <taxon>Gunneridae</taxon>
        <taxon>Pentapetalae</taxon>
        <taxon>rosids</taxon>
        <taxon>fabids</taxon>
        <taxon>Malpighiales</taxon>
        <taxon>Euphorbiaceae</taxon>
        <taxon>Crotonoideae</taxon>
        <taxon>Jatropheae</taxon>
        <taxon>Jatropha</taxon>
    </lineage>
</organism>
<dbReference type="AlphaFoldDB" id="A0A067KTV3"/>
<evidence type="ECO:0000256" key="2">
    <source>
        <dbReference type="ARBA" id="ARBA00008572"/>
    </source>
</evidence>
<dbReference type="PANTHER" id="PTHR43243:SF15">
    <property type="entry name" value="CATIONIC AMINO ACID TRANSPORTER 4, VACUOLAR"/>
    <property type="match status" value="1"/>
</dbReference>
<dbReference type="InterPro" id="IPR002293">
    <property type="entry name" value="AA/rel_permease1"/>
</dbReference>
<feature type="transmembrane region" description="Helical" evidence="6">
    <location>
        <begin position="374"/>
        <end position="392"/>
    </location>
</feature>
<comment type="subcellular location">
    <subcellularLocation>
        <location evidence="1">Membrane</location>
        <topology evidence="1">Multi-pass membrane protein</topology>
    </subcellularLocation>
</comment>
<feature type="transmembrane region" description="Helical" evidence="6">
    <location>
        <begin position="499"/>
        <end position="520"/>
    </location>
</feature>
<dbReference type="PANTHER" id="PTHR43243">
    <property type="entry name" value="INNER MEMBRANE TRANSPORTER YGJI-RELATED"/>
    <property type="match status" value="1"/>
</dbReference>
<feature type="transmembrane region" description="Helical" evidence="6">
    <location>
        <begin position="590"/>
        <end position="608"/>
    </location>
</feature>
<dbReference type="InterPro" id="IPR029485">
    <property type="entry name" value="CAT_C"/>
</dbReference>
<dbReference type="PIRSF" id="PIRSF006060">
    <property type="entry name" value="AA_transporter"/>
    <property type="match status" value="1"/>
</dbReference>
<dbReference type="Proteomes" id="UP000027138">
    <property type="component" value="Unassembled WGS sequence"/>
</dbReference>
<evidence type="ECO:0000313" key="9">
    <source>
        <dbReference type="Proteomes" id="UP000027138"/>
    </source>
</evidence>
<feature type="domain" description="Cationic amino acid transporter C-terminal" evidence="7">
    <location>
        <begin position="563"/>
        <end position="613"/>
    </location>
</feature>
<evidence type="ECO:0000256" key="1">
    <source>
        <dbReference type="ARBA" id="ARBA00004141"/>
    </source>
</evidence>
<reference evidence="8 9" key="1">
    <citation type="journal article" date="2014" name="PLoS ONE">
        <title>Global Analysis of Gene Expression Profiles in Physic Nut (Jatropha curcas L.) Seedlings Exposed to Salt Stress.</title>
        <authorList>
            <person name="Zhang L."/>
            <person name="Zhang C."/>
            <person name="Wu P."/>
            <person name="Chen Y."/>
            <person name="Li M."/>
            <person name="Jiang H."/>
            <person name="Wu G."/>
        </authorList>
    </citation>
    <scope>NUCLEOTIDE SEQUENCE [LARGE SCALE GENOMIC DNA]</scope>
    <source>
        <strain evidence="9">cv. GZQX0401</strain>
        <tissue evidence="8">Young leaves</tissue>
    </source>
</reference>
<feature type="transmembrane region" description="Helical" evidence="6">
    <location>
        <begin position="398"/>
        <end position="420"/>
    </location>
</feature>
<keyword evidence="3 6" id="KW-0812">Transmembrane</keyword>
<dbReference type="GO" id="GO:0015171">
    <property type="term" value="F:amino acid transmembrane transporter activity"/>
    <property type="evidence" value="ECO:0007669"/>
    <property type="project" value="TreeGrafter"/>
</dbReference>